<dbReference type="Pfam" id="PF01551">
    <property type="entry name" value="Peptidase_M23"/>
    <property type="match status" value="1"/>
</dbReference>
<feature type="domain" description="M23ase beta-sheet core" evidence="1">
    <location>
        <begin position="81"/>
        <end position="170"/>
    </location>
</feature>
<gene>
    <name evidence="2" type="ORF">SAMN02745724_01434</name>
</gene>
<dbReference type="GO" id="GO:0004222">
    <property type="term" value="F:metalloendopeptidase activity"/>
    <property type="evidence" value="ECO:0007669"/>
    <property type="project" value="TreeGrafter"/>
</dbReference>
<organism evidence="2 3">
    <name type="scientific">Pseudoalteromonas denitrificans DSM 6059</name>
    <dbReference type="NCBI Taxonomy" id="1123010"/>
    <lineage>
        <taxon>Bacteria</taxon>
        <taxon>Pseudomonadati</taxon>
        <taxon>Pseudomonadota</taxon>
        <taxon>Gammaproteobacteria</taxon>
        <taxon>Alteromonadales</taxon>
        <taxon>Pseudoalteromonadaceae</taxon>
        <taxon>Pseudoalteromonas</taxon>
    </lineage>
</organism>
<keyword evidence="3" id="KW-1185">Reference proteome</keyword>
<dbReference type="EMBL" id="FOLO01000007">
    <property type="protein sequence ID" value="SFC32633.1"/>
    <property type="molecule type" value="Genomic_DNA"/>
</dbReference>
<dbReference type="PANTHER" id="PTHR21666">
    <property type="entry name" value="PEPTIDASE-RELATED"/>
    <property type="match status" value="1"/>
</dbReference>
<dbReference type="CDD" id="cd12797">
    <property type="entry name" value="M23_peptidase"/>
    <property type="match status" value="1"/>
</dbReference>
<dbReference type="Gene3D" id="2.70.70.10">
    <property type="entry name" value="Glucose Permease (Domain IIA)"/>
    <property type="match status" value="1"/>
</dbReference>
<evidence type="ECO:0000313" key="2">
    <source>
        <dbReference type="EMBL" id="SFC32633.1"/>
    </source>
</evidence>
<dbReference type="SUPFAM" id="SSF51261">
    <property type="entry name" value="Duplicated hybrid motif"/>
    <property type="match status" value="1"/>
</dbReference>
<name>A0A1I1IFV3_9GAMM</name>
<dbReference type="RefSeq" id="WP_091982274.1">
    <property type="nucleotide sequence ID" value="NZ_FOLO01000007.1"/>
</dbReference>
<dbReference type="OrthoDB" id="9800107at2"/>
<dbReference type="AlphaFoldDB" id="A0A1I1IFV3"/>
<accession>A0A1I1IFV3</accession>
<proteinExistence type="predicted"/>
<dbReference type="Proteomes" id="UP000198862">
    <property type="component" value="Unassembled WGS sequence"/>
</dbReference>
<dbReference type="InterPro" id="IPR011055">
    <property type="entry name" value="Dup_hybrid_motif"/>
</dbReference>
<protein>
    <submittedName>
        <fullName evidence="2">Peptidase family M23</fullName>
    </submittedName>
</protein>
<dbReference type="PANTHER" id="PTHR21666:SF270">
    <property type="entry name" value="MUREIN HYDROLASE ACTIVATOR ENVC"/>
    <property type="match status" value="1"/>
</dbReference>
<evidence type="ECO:0000313" key="3">
    <source>
        <dbReference type="Proteomes" id="UP000198862"/>
    </source>
</evidence>
<dbReference type="InterPro" id="IPR016047">
    <property type="entry name" value="M23ase_b-sheet_dom"/>
</dbReference>
<dbReference type="STRING" id="1123010.SAMN02745724_01434"/>
<sequence>MNKYLLPLIIALTMMNINEVSARSSITDYFQLPFDKLNENEIGKWKALAASSQHKTWYLGNLKIMDSKARDFNLNLVDQWDADDGRAVKAIGPGVVMHVDYSEKGFVIIQHTDIASGIFYSGYMHMNNINVIEGLRVSRGEEIGEISNLGVDQSGVFSGPNHLHFAIYQGSVTYYRGGLQGHLISKDLETYAATYWSDYKPSNINYCWNC</sequence>
<dbReference type="InterPro" id="IPR050570">
    <property type="entry name" value="Cell_wall_metabolism_enzyme"/>
</dbReference>
<evidence type="ECO:0000259" key="1">
    <source>
        <dbReference type="Pfam" id="PF01551"/>
    </source>
</evidence>
<reference evidence="2 3" key="1">
    <citation type="submission" date="2016-10" db="EMBL/GenBank/DDBJ databases">
        <authorList>
            <person name="de Groot N.N."/>
        </authorList>
    </citation>
    <scope>NUCLEOTIDE SEQUENCE [LARGE SCALE GENOMIC DNA]</scope>
    <source>
        <strain evidence="2 3">DSM 6059</strain>
    </source>
</reference>